<dbReference type="EMBL" id="JACVVK020000020">
    <property type="protein sequence ID" value="KAK7503413.1"/>
    <property type="molecule type" value="Genomic_DNA"/>
</dbReference>
<evidence type="ECO:0000313" key="2">
    <source>
        <dbReference type="Proteomes" id="UP001519460"/>
    </source>
</evidence>
<dbReference type="Proteomes" id="UP001519460">
    <property type="component" value="Unassembled WGS sequence"/>
</dbReference>
<evidence type="ECO:0000313" key="1">
    <source>
        <dbReference type="EMBL" id="KAK7503413.1"/>
    </source>
</evidence>
<gene>
    <name evidence="1" type="ORF">BaRGS_00005334</name>
</gene>
<accession>A0ABD0LW33</accession>
<dbReference type="AlphaFoldDB" id="A0ABD0LW33"/>
<comment type="caution">
    <text evidence="1">The sequence shown here is derived from an EMBL/GenBank/DDBJ whole genome shotgun (WGS) entry which is preliminary data.</text>
</comment>
<sequence>MNNTLKGKGVQLEYADYAGIEILYCSAQVRPEGIVRYLKLSGGMELVTCESMLRFDWLTNITRHSIASIGHPDVIWMFGQLSLFHLQLQYTDQRKAVSKRGSEKQWHNQAHSKAIYSAGDHTSNESCAGPQNIHLPHRGNFGRNDDRRLHCFWLKVESMRCHRKNVDHTLGEKPLQCKKDLHYQSENQHLRPKKTAVTVAKPYAATSL</sequence>
<reference evidence="1 2" key="1">
    <citation type="journal article" date="2023" name="Sci. Data">
        <title>Genome assembly of the Korean intertidal mud-creeper Batillaria attramentaria.</title>
        <authorList>
            <person name="Patra A.K."/>
            <person name="Ho P.T."/>
            <person name="Jun S."/>
            <person name="Lee S.J."/>
            <person name="Kim Y."/>
            <person name="Won Y.J."/>
        </authorList>
    </citation>
    <scope>NUCLEOTIDE SEQUENCE [LARGE SCALE GENOMIC DNA]</scope>
    <source>
        <strain evidence="1">Wonlab-2016</strain>
    </source>
</reference>
<proteinExistence type="predicted"/>
<keyword evidence="2" id="KW-1185">Reference proteome</keyword>
<organism evidence="1 2">
    <name type="scientific">Batillaria attramentaria</name>
    <dbReference type="NCBI Taxonomy" id="370345"/>
    <lineage>
        <taxon>Eukaryota</taxon>
        <taxon>Metazoa</taxon>
        <taxon>Spiralia</taxon>
        <taxon>Lophotrochozoa</taxon>
        <taxon>Mollusca</taxon>
        <taxon>Gastropoda</taxon>
        <taxon>Caenogastropoda</taxon>
        <taxon>Sorbeoconcha</taxon>
        <taxon>Cerithioidea</taxon>
        <taxon>Batillariidae</taxon>
        <taxon>Batillaria</taxon>
    </lineage>
</organism>
<protein>
    <submittedName>
        <fullName evidence="1">Uncharacterized protein</fullName>
    </submittedName>
</protein>
<name>A0ABD0LW33_9CAEN</name>